<dbReference type="STRING" id="5098.A0A507QGL0"/>
<accession>A0A507QGL0</accession>
<sequence>MGSSSSKPAGSAARAVSRRQYPKNPTPATTTQAPSTLVPPETTRRRRPPGPVYHAKEQPSTVRSEAIDLDARDPTFAASLRSIGPVTPNPTLSHSSTFNATQKGRTNTVFPQASNPALLVWSARQRITKEAELEAESFGKQSYAGREYLDALTIRQALSMRDRQGLSDGEIEGLLRLKKGVLGRLGKKGVFSEVG</sequence>
<dbReference type="OrthoDB" id="4085451at2759"/>
<protein>
    <recommendedName>
        <fullName evidence="2">Helix-turn-helix domain-containing protein</fullName>
    </recommendedName>
</protein>
<feature type="compositionally biased region" description="Low complexity" evidence="1">
    <location>
        <begin position="1"/>
        <end position="15"/>
    </location>
</feature>
<name>A0A507QGL0_MONPU</name>
<dbReference type="Proteomes" id="UP000319663">
    <property type="component" value="Unassembled WGS sequence"/>
</dbReference>
<evidence type="ECO:0000259" key="2">
    <source>
        <dbReference type="Pfam" id="PF22943"/>
    </source>
</evidence>
<reference evidence="3 4" key="1">
    <citation type="submission" date="2019-06" db="EMBL/GenBank/DDBJ databases">
        <title>Wine fermentation using esterase from Monascus purpureus.</title>
        <authorList>
            <person name="Geng C."/>
            <person name="Zhang Y."/>
        </authorList>
    </citation>
    <scope>NUCLEOTIDE SEQUENCE [LARGE SCALE GENOMIC DNA]</scope>
    <source>
        <strain evidence="3">HQ1</strain>
    </source>
</reference>
<dbReference type="InterPro" id="IPR054448">
    <property type="entry name" value="HTH_put_ascomycetes"/>
</dbReference>
<keyword evidence="4" id="KW-1185">Reference proteome</keyword>
<dbReference type="EMBL" id="VIFY01000335">
    <property type="protein sequence ID" value="TQB67656.1"/>
    <property type="molecule type" value="Genomic_DNA"/>
</dbReference>
<feature type="compositionally biased region" description="Polar residues" evidence="1">
    <location>
        <begin position="89"/>
        <end position="100"/>
    </location>
</feature>
<feature type="domain" description="Helix-turn-helix" evidence="2">
    <location>
        <begin position="148"/>
        <end position="192"/>
    </location>
</feature>
<evidence type="ECO:0000313" key="3">
    <source>
        <dbReference type="EMBL" id="TQB67656.1"/>
    </source>
</evidence>
<gene>
    <name evidence="3" type="ORF">MPDQ_005028</name>
</gene>
<evidence type="ECO:0000256" key="1">
    <source>
        <dbReference type="SAM" id="MobiDB-lite"/>
    </source>
</evidence>
<comment type="caution">
    <text evidence="3">The sequence shown here is derived from an EMBL/GenBank/DDBJ whole genome shotgun (WGS) entry which is preliminary data.</text>
</comment>
<evidence type="ECO:0000313" key="4">
    <source>
        <dbReference type="Proteomes" id="UP000319663"/>
    </source>
</evidence>
<feature type="region of interest" description="Disordered" evidence="1">
    <location>
        <begin position="1"/>
        <end position="100"/>
    </location>
</feature>
<dbReference type="AlphaFoldDB" id="A0A507QGL0"/>
<proteinExistence type="predicted"/>
<organism evidence="3 4">
    <name type="scientific">Monascus purpureus</name>
    <name type="common">Red mold</name>
    <name type="synonym">Monascus anka</name>
    <dbReference type="NCBI Taxonomy" id="5098"/>
    <lineage>
        <taxon>Eukaryota</taxon>
        <taxon>Fungi</taxon>
        <taxon>Dikarya</taxon>
        <taxon>Ascomycota</taxon>
        <taxon>Pezizomycotina</taxon>
        <taxon>Eurotiomycetes</taxon>
        <taxon>Eurotiomycetidae</taxon>
        <taxon>Eurotiales</taxon>
        <taxon>Aspergillaceae</taxon>
        <taxon>Monascus</taxon>
    </lineage>
</organism>
<feature type="compositionally biased region" description="Low complexity" evidence="1">
    <location>
        <begin position="26"/>
        <end position="41"/>
    </location>
</feature>
<dbReference type="Pfam" id="PF22943">
    <property type="entry name" value="HTH_68"/>
    <property type="match status" value="1"/>
</dbReference>